<keyword evidence="4" id="KW-0479">Metal-binding</keyword>
<dbReference type="GO" id="GO:0016787">
    <property type="term" value="F:hydrolase activity"/>
    <property type="evidence" value="ECO:0007669"/>
    <property type="project" value="UniProtKB-KW"/>
</dbReference>
<comment type="catalytic activity">
    <reaction evidence="13">
        <text>ATP + H2O = ADP + phosphate + H(+)</text>
        <dbReference type="Rhea" id="RHEA:13065"/>
        <dbReference type="ChEBI" id="CHEBI:15377"/>
        <dbReference type="ChEBI" id="CHEBI:15378"/>
        <dbReference type="ChEBI" id="CHEBI:30616"/>
        <dbReference type="ChEBI" id="CHEBI:43474"/>
        <dbReference type="ChEBI" id="CHEBI:456216"/>
        <dbReference type="EC" id="3.6.4.13"/>
    </reaction>
</comment>
<dbReference type="InterPro" id="IPR011545">
    <property type="entry name" value="DEAD/DEAH_box_helicase_dom"/>
</dbReference>
<keyword evidence="3" id="KW-0690">Ribosome biogenesis</keyword>
<dbReference type="CDD" id="cd18787">
    <property type="entry name" value="SF2_C_DEAD"/>
    <property type="match status" value="1"/>
</dbReference>
<dbReference type="FunFam" id="3.40.50.300:FF:000842">
    <property type="entry name" value="ATP-dependent RNA helicase DRS1"/>
    <property type="match status" value="1"/>
</dbReference>
<dbReference type="InterPro" id="IPR013083">
    <property type="entry name" value="Znf_RING/FYVE/PHD"/>
</dbReference>
<dbReference type="SMART" id="SM00184">
    <property type="entry name" value="RING"/>
    <property type="match status" value="1"/>
</dbReference>
<dbReference type="SUPFAM" id="SSF101898">
    <property type="entry name" value="NHL repeat"/>
    <property type="match status" value="1"/>
</dbReference>
<dbReference type="SUPFAM" id="SSF57850">
    <property type="entry name" value="RING/U-box"/>
    <property type="match status" value="1"/>
</dbReference>
<evidence type="ECO:0000256" key="9">
    <source>
        <dbReference type="ARBA" id="ARBA00022833"/>
    </source>
</evidence>
<dbReference type="Pfam" id="PF00271">
    <property type="entry name" value="Helicase_C"/>
    <property type="match status" value="1"/>
</dbReference>
<dbReference type="Gene3D" id="3.30.40.10">
    <property type="entry name" value="Zinc/RING finger domain, C3HC4 (zinc finger)"/>
    <property type="match status" value="1"/>
</dbReference>
<dbReference type="CDD" id="cd19757">
    <property type="entry name" value="Bbox1"/>
    <property type="match status" value="1"/>
</dbReference>
<evidence type="ECO:0000256" key="4">
    <source>
        <dbReference type="ARBA" id="ARBA00022723"/>
    </source>
</evidence>
<evidence type="ECO:0000256" key="6">
    <source>
        <dbReference type="ARBA" id="ARBA00022771"/>
    </source>
</evidence>
<dbReference type="Gene3D" id="3.40.50.300">
    <property type="entry name" value="P-loop containing nucleotide triphosphate hydrolases"/>
    <property type="match status" value="2"/>
</dbReference>
<dbReference type="InterPro" id="IPR050079">
    <property type="entry name" value="DEAD_box_RNA_helicase"/>
</dbReference>
<keyword evidence="22" id="KW-1185">Reference proteome</keyword>
<feature type="domain" description="Helicase C-terminal" evidence="19">
    <location>
        <begin position="379"/>
        <end position="542"/>
    </location>
</feature>
<dbReference type="Gene3D" id="3.30.160.60">
    <property type="entry name" value="Classic Zinc Finger"/>
    <property type="match status" value="1"/>
</dbReference>
<dbReference type="PROSITE" id="PS51194">
    <property type="entry name" value="HELICASE_CTER"/>
    <property type="match status" value="1"/>
</dbReference>
<keyword evidence="9" id="KW-0862">Zinc</keyword>
<dbReference type="PANTHER" id="PTHR47959:SF1">
    <property type="entry name" value="ATP-DEPENDENT RNA HELICASE DBPA"/>
    <property type="match status" value="1"/>
</dbReference>
<dbReference type="GO" id="GO:0006364">
    <property type="term" value="P:rRNA processing"/>
    <property type="evidence" value="ECO:0007669"/>
    <property type="project" value="UniProtKB-ARBA"/>
</dbReference>
<evidence type="ECO:0000259" key="20">
    <source>
        <dbReference type="PROSITE" id="PS51195"/>
    </source>
</evidence>
<keyword evidence="6 14" id="KW-0863">Zinc-finger</keyword>
<reference evidence="21 22" key="1">
    <citation type="submission" date="2020-08" db="EMBL/GenBank/DDBJ databases">
        <authorList>
            <person name="Hejnol A."/>
        </authorList>
    </citation>
    <scope>NUCLEOTIDE SEQUENCE [LARGE SCALE GENOMIC DNA]</scope>
</reference>
<evidence type="ECO:0000256" key="12">
    <source>
        <dbReference type="ARBA" id="ARBA00043999"/>
    </source>
</evidence>
<dbReference type="InterPro" id="IPR027417">
    <property type="entry name" value="P-loop_NTPase"/>
</dbReference>
<feature type="domain" description="DEAD-box RNA helicase Q" evidence="20">
    <location>
        <begin position="163"/>
        <end position="191"/>
    </location>
</feature>
<dbReference type="GO" id="GO:0005730">
    <property type="term" value="C:nucleolus"/>
    <property type="evidence" value="ECO:0007669"/>
    <property type="project" value="UniProtKB-SubCell"/>
</dbReference>
<evidence type="ECO:0000256" key="10">
    <source>
        <dbReference type="ARBA" id="ARBA00022840"/>
    </source>
</evidence>
<evidence type="ECO:0000256" key="2">
    <source>
        <dbReference type="ARBA" id="ARBA00012552"/>
    </source>
</evidence>
<dbReference type="OrthoDB" id="10259843at2759"/>
<evidence type="ECO:0000259" key="17">
    <source>
        <dbReference type="PROSITE" id="PS50089"/>
    </source>
</evidence>
<dbReference type="EMBL" id="CAJFCJ010000007">
    <property type="protein sequence ID" value="CAD5117994.1"/>
    <property type="molecule type" value="Genomic_DNA"/>
</dbReference>
<dbReference type="InterPro" id="IPR014001">
    <property type="entry name" value="Helicase_ATP-bd"/>
</dbReference>
<comment type="subcellular location">
    <subcellularLocation>
        <location evidence="1">Nucleus</location>
        <location evidence="1">Nucleolus</location>
    </subcellularLocation>
</comment>
<dbReference type="InterPro" id="IPR000315">
    <property type="entry name" value="Znf_B-box"/>
</dbReference>
<dbReference type="PROSITE" id="PS00039">
    <property type="entry name" value="DEAD_ATP_HELICASE"/>
    <property type="match status" value="1"/>
</dbReference>
<dbReference type="PANTHER" id="PTHR47959">
    <property type="entry name" value="ATP-DEPENDENT RNA HELICASE RHLE-RELATED"/>
    <property type="match status" value="1"/>
</dbReference>
<feature type="region of interest" description="Disordered" evidence="16">
    <location>
        <begin position="1"/>
        <end position="53"/>
    </location>
</feature>
<dbReference type="PROSITE" id="PS50089">
    <property type="entry name" value="ZF_RING_2"/>
    <property type="match status" value="1"/>
</dbReference>
<name>A0A7I8VTR7_9ANNE</name>
<dbReference type="GO" id="GO:0005524">
    <property type="term" value="F:ATP binding"/>
    <property type="evidence" value="ECO:0007669"/>
    <property type="project" value="UniProtKB-KW"/>
</dbReference>
<evidence type="ECO:0000259" key="19">
    <source>
        <dbReference type="PROSITE" id="PS51194"/>
    </source>
</evidence>
<evidence type="ECO:0000256" key="15">
    <source>
        <dbReference type="PROSITE-ProRule" id="PRU00552"/>
    </source>
</evidence>
<feature type="domain" description="Helicase ATP-binding" evidence="18">
    <location>
        <begin position="194"/>
        <end position="368"/>
    </location>
</feature>
<gene>
    <name evidence="21" type="ORF">DGYR_LOCUS6449</name>
</gene>
<dbReference type="InterPro" id="IPR000629">
    <property type="entry name" value="RNA-helicase_DEAD-box_CS"/>
</dbReference>
<evidence type="ECO:0000313" key="22">
    <source>
        <dbReference type="Proteomes" id="UP000549394"/>
    </source>
</evidence>
<keyword evidence="11" id="KW-0539">Nucleus</keyword>
<dbReference type="GO" id="GO:0008270">
    <property type="term" value="F:zinc ion binding"/>
    <property type="evidence" value="ECO:0007669"/>
    <property type="project" value="UniProtKB-KW"/>
</dbReference>
<comment type="similarity">
    <text evidence="12">Belongs to the DEAD box helicase family. DDX27/DRS1 subfamily.</text>
</comment>
<dbReference type="GO" id="GO:0003724">
    <property type="term" value="F:RNA helicase activity"/>
    <property type="evidence" value="ECO:0007669"/>
    <property type="project" value="UniProtKB-EC"/>
</dbReference>
<dbReference type="PROSITE" id="PS51192">
    <property type="entry name" value="HELICASE_ATP_BIND_1"/>
    <property type="match status" value="1"/>
</dbReference>
<evidence type="ECO:0000256" key="8">
    <source>
        <dbReference type="ARBA" id="ARBA00022806"/>
    </source>
</evidence>
<keyword evidence="10" id="KW-0067">ATP-binding</keyword>
<dbReference type="CDD" id="cd17947">
    <property type="entry name" value="DEADc_DDX27"/>
    <property type="match status" value="1"/>
</dbReference>
<dbReference type="SMART" id="SM00336">
    <property type="entry name" value="BBOX"/>
    <property type="match status" value="1"/>
</dbReference>
<feature type="short sequence motif" description="Q motif" evidence="15">
    <location>
        <begin position="163"/>
        <end position="191"/>
    </location>
</feature>
<evidence type="ECO:0000256" key="16">
    <source>
        <dbReference type="SAM" id="MobiDB-lite"/>
    </source>
</evidence>
<evidence type="ECO:0000256" key="3">
    <source>
        <dbReference type="ARBA" id="ARBA00022517"/>
    </source>
</evidence>
<keyword evidence="5" id="KW-0547">Nucleotide-binding</keyword>
<dbReference type="InterPro" id="IPR001650">
    <property type="entry name" value="Helicase_C-like"/>
</dbReference>
<feature type="compositionally biased region" description="Acidic residues" evidence="16">
    <location>
        <begin position="101"/>
        <end position="117"/>
    </location>
</feature>
<evidence type="ECO:0000259" key="18">
    <source>
        <dbReference type="PROSITE" id="PS51192"/>
    </source>
</evidence>
<comment type="caution">
    <text evidence="21">The sequence shown here is derived from an EMBL/GenBank/DDBJ whole genome shotgun (WGS) entry which is preliminary data.</text>
</comment>
<evidence type="ECO:0000256" key="7">
    <source>
        <dbReference type="ARBA" id="ARBA00022801"/>
    </source>
</evidence>
<dbReference type="InterPro" id="IPR014014">
    <property type="entry name" value="RNA_helicase_DEAD_Q_motif"/>
</dbReference>
<feature type="region of interest" description="Disordered" evidence="16">
    <location>
        <begin position="89"/>
        <end position="125"/>
    </location>
</feature>
<evidence type="ECO:0000256" key="1">
    <source>
        <dbReference type="ARBA" id="ARBA00004604"/>
    </source>
</evidence>
<keyword evidence="8" id="KW-0347">Helicase</keyword>
<dbReference type="SUPFAM" id="SSF52540">
    <property type="entry name" value="P-loop containing nucleoside triphosphate hydrolases"/>
    <property type="match status" value="2"/>
</dbReference>
<protein>
    <recommendedName>
        <fullName evidence="2">RNA helicase</fullName>
        <ecNumber evidence="2">3.6.4.13</ecNumber>
    </recommendedName>
</protein>
<evidence type="ECO:0000256" key="14">
    <source>
        <dbReference type="PROSITE-ProRule" id="PRU00175"/>
    </source>
</evidence>
<feature type="domain" description="RING-type" evidence="17">
    <location>
        <begin position="714"/>
        <end position="756"/>
    </location>
</feature>
<evidence type="ECO:0000256" key="13">
    <source>
        <dbReference type="ARBA" id="ARBA00047984"/>
    </source>
</evidence>
<dbReference type="GO" id="GO:0003676">
    <property type="term" value="F:nucleic acid binding"/>
    <property type="evidence" value="ECO:0007669"/>
    <property type="project" value="InterPro"/>
</dbReference>
<dbReference type="Pfam" id="PF00643">
    <property type="entry name" value="zf-B_box"/>
    <property type="match status" value="1"/>
</dbReference>
<proteinExistence type="inferred from homology"/>
<dbReference type="CDD" id="cd19756">
    <property type="entry name" value="Bbox2"/>
    <property type="match status" value="1"/>
</dbReference>
<dbReference type="PROSITE" id="PS51195">
    <property type="entry name" value="Q_MOTIF"/>
    <property type="match status" value="1"/>
</dbReference>
<keyword evidence="7" id="KW-0378">Hydrolase</keyword>
<dbReference type="GO" id="GO:0005829">
    <property type="term" value="C:cytosol"/>
    <property type="evidence" value="ECO:0007669"/>
    <property type="project" value="TreeGrafter"/>
</dbReference>
<dbReference type="Pfam" id="PF00270">
    <property type="entry name" value="DEAD"/>
    <property type="match status" value="1"/>
</dbReference>
<feature type="region of interest" description="Disordered" evidence="16">
    <location>
        <begin position="649"/>
        <end position="687"/>
    </location>
</feature>
<dbReference type="Proteomes" id="UP000549394">
    <property type="component" value="Unassembled WGS sequence"/>
</dbReference>
<accession>A0A7I8VTR7</accession>
<evidence type="ECO:0000313" key="21">
    <source>
        <dbReference type="EMBL" id="CAD5117994.1"/>
    </source>
</evidence>
<dbReference type="SMART" id="SM00487">
    <property type="entry name" value="DEXDc"/>
    <property type="match status" value="1"/>
</dbReference>
<dbReference type="SUPFAM" id="SSF57845">
    <property type="entry name" value="B-box zinc-binding domain"/>
    <property type="match status" value="1"/>
</dbReference>
<dbReference type="Gene3D" id="2.120.10.30">
    <property type="entry name" value="TolB, C-terminal domain"/>
    <property type="match status" value="1"/>
</dbReference>
<evidence type="ECO:0000256" key="11">
    <source>
        <dbReference type="ARBA" id="ARBA00023242"/>
    </source>
</evidence>
<organism evidence="21 22">
    <name type="scientific">Dimorphilus gyrociliatus</name>
    <dbReference type="NCBI Taxonomy" id="2664684"/>
    <lineage>
        <taxon>Eukaryota</taxon>
        <taxon>Metazoa</taxon>
        <taxon>Spiralia</taxon>
        <taxon>Lophotrochozoa</taxon>
        <taxon>Annelida</taxon>
        <taxon>Polychaeta</taxon>
        <taxon>Polychaeta incertae sedis</taxon>
        <taxon>Dinophilidae</taxon>
        <taxon>Dimorphilus</taxon>
    </lineage>
</organism>
<sequence length="1324" mass="150237">MPKKNDSDFIGTIEDDDNISIETESSADEDETTHARKKPKINNKNKAPEFNTEFEFNFGQNDKIEFDRDIATEWAKKKREITSLEEKIANAKKKHKNDTKDNDEDEMVDELDESSDSDVEKQKPDKLKLKEKKLSKKRKKEMAEVEIDKIQYSKEINEYDRSLGFSDMNISRPILKALSGMNFNKPTPVQTACIPVALLGKDVCACAATGTGKTAAFMIPTLERLLYRPTQTPTTRVLVLAPTRELAVQIYQVSKQLAANVNVHISLSAGGMDVKAQEAALRLGPDIVIATPGRLIDHLHNAPNFHLNSVEVLILDEADRMLDEYFAEQMKEVIRLCSKTRQTMLFSATMTEAVKDLAAVSLQDPVKVFVNQNTDVAFNLRQEFIRIREGSEGDREAIIIALLKRTFHSEVILFVQTKKQAHRLHILLGLSGIKVAELHGNLSQAQRLESLSTFKHGEVDVLIATDVAARGLDIAGVKTIINFTMPNSLPHYIHRVGRTARAGHIGRSVSLVGESERKLLKEIIKKTRKGVKNRVIPANVIAKYRDKVVSFEGDIKDILEQEDEEREIRSTENKMNKAQKVLDGDDERKRTWFQTHKERQEEKSRMRLTEPKKNSRVMMKMMKNQDKATPETRVKQEIDLSLAYSIRQSKRDGKQKRIRACVESEPPKKKKKTSKSNVTRNLTKIDNRSVKQLRHGHRPIGSVVKRILSEVLTCPRCGQYFNEPRILPCSHTLCSKPCLKEAYNSKSESLDCPICKKSFSSLKEDFENYPFNLNVINVQKIIPNPLNRHLCVEFDNCVAEATHRCLTCCNFYCAKCRLHHEKLLADHNVMTLNDLYSGGKIQELLESAELAEKCQQHNNIPVTFFCVDDSCQIAVCDACIETEHKGHKIKDLQAVRKSHTLDLRKHGRELELYISDNEKLVEKEMVRIQGRVDRTREKIEQEADGLKNIIEKIKNDRLSELAKINDGIADLGGSVNAKLKKLNDTRNQQDHVVPLGTVFDLQTIGDHFHSKASSLQQQTQRHLENLYEINLSFEKGSSFNRIQEILEAEFGKVVPRGLPNGQYSLEKKYSFGGISLESEIRVGNASAIDVYGQCLYVASRQDGIKVYHMGDGQQITKWPMPEIGEGKWKVSGVAVLDNKVYVTYDNSDGIVSVHELNGRVIELWRKIYGKNQVNVTARENCVVLSSPNESKVLVYSTDGRHQLTISEHLKTPIYSLHSKQKFYVCDSSKSSILVYGPSGRHLNNIPINCRPSSLLVNDQGIIMITDWQGHRILFTTSSRFVRSLINHSEHGIWAPTQILHRQPSKIILLESSRNVVKVFGYKTS</sequence>
<dbReference type="SMART" id="SM00490">
    <property type="entry name" value="HELICc"/>
    <property type="match status" value="1"/>
</dbReference>
<dbReference type="EC" id="3.6.4.13" evidence="2"/>
<evidence type="ECO:0000256" key="5">
    <source>
        <dbReference type="ARBA" id="ARBA00022741"/>
    </source>
</evidence>
<feature type="compositionally biased region" description="Acidic residues" evidence="16">
    <location>
        <begin position="13"/>
        <end position="31"/>
    </location>
</feature>
<dbReference type="InterPro" id="IPR011042">
    <property type="entry name" value="6-blade_b-propeller_TolB-like"/>
</dbReference>
<dbReference type="InterPro" id="IPR001841">
    <property type="entry name" value="Znf_RING"/>
</dbReference>